<gene>
    <name evidence="2" type="ORF">PGTG_14001</name>
</gene>
<evidence type="ECO:0000313" key="3">
    <source>
        <dbReference type="Proteomes" id="UP000008783"/>
    </source>
</evidence>
<reference key="1">
    <citation type="submission" date="2007-01" db="EMBL/GenBank/DDBJ databases">
        <title>The Genome Sequence of Puccinia graminis f. sp. tritici Strain CRL 75-36-700-3.</title>
        <authorList>
            <consortium name="The Broad Institute Genome Sequencing Platform"/>
            <person name="Birren B."/>
            <person name="Lander E."/>
            <person name="Galagan J."/>
            <person name="Nusbaum C."/>
            <person name="Devon K."/>
            <person name="Cuomo C."/>
            <person name="Jaffe D."/>
            <person name="Butler J."/>
            <person name="Alvarez P."/>
            <person name="Gnerre S."/>
            <person name="Grabherr M."/>
            <person name="Mauceli E."/>
            <person name="Brockman W."/>
            <person name="Young S."/>
            <person name="LaButti K."/>
            <person name="Sykes S."/>
            <person name="DeCaprio D."/>
            <person name="Crawford M."/>
            <person name="Koehrsen M."/>
            <person name="Engels R."/>
            <person name="Montgomery P."/>
            <person name="Pearson M."/>
            <person name="Howarth C."/>
            <person name="Larson L."/>
            <person name="White J."/>
            <person name="Zeng Q."/>
            <person name="Kodira C."/>
            <person name="Yandava C."/>
            <person name="Alvarado L."/>
            <person name="O'Leary S."/>
            <person name="Szabo L."/>
            <person name="Dean R."/>
            <person name="Schein J."/>
        </authorList>
    </citation>
    <scope>NUCLEOTIDE SEQUENCE</scope>
    <source>
        <strain>CRL 75-36-700-3</strain>
    </source>
</reference>
<sequence>MAPSHSNLVMDPFSANYKARPGELPSSLSIKSYRHKRVGQQDALECEHAQSKRAQNVFCPSTAGKRDRVVHKRMLSNLESLLPSPPMNTSGSIRPSSKLPASEEVDSKKKFQFPAETANPNPFESSFHTPPRRCGIFFSPPRSLDTLTSKQTRSEQFTRSAHCLQPSKGETKATLRLESYNRFSSAFSRAIIRGDISLDLETTS</sequence>
<evidence type="ECO:0000256" key="1">
    <source>
        <dbReference type="SAM" id="MobiDB-lite"/>
    </source>
</evidence>
<feature type="region of interest" description="Disordered" evidence="1">
    <location>
        <begin position="80"/>
        <end position="99"/>
    </location>
</feature>
<dbReference type="AlphaFoldDB" id="E3KVU8"/>
<accession>E3KVU8</accession>
<dbReference type="KEGG" id="pgr:PGTG_14001"/>
<dbReference type="RefSeq" id="XP_003332842.2">
    <property type="nucleotide sequence ID" value="XM_003332794.2"/>
</dbReference>
<dbReference type="HOGENOM" id="CLU_1343852_0_0_1"/>
<dbReference type="InParanoid" id="E3KVU8"/>
<proteinExistence type="predicted"/>
<protein>
    <submittedName>
        <fullName evidence="2">Uncharacterized protein</fullName>
    </submittedName>
</protein>
<dbReference type="VEuPathDB" id="FungiDB:PGTG_14001"/>
<keyword evidence="3" id="KW-1185">Reference proteome</keyword>
<dbReference type="OrthoDB" id="2501785at2759"/>
<dbReference type="STRING" id="418459.E3KVU8"/>
<evidence type="ECO:0000313" key="2">
    <source>
        <dbReference type="EMBL" id="EFP88423.2"/>
    </source>
</evidence>
<reference evidence="3" key="2">
    <citation type="journal article" date="2011" name="Proc. Natl. Acad. Sci. U.S.A.">
        <title>Obligate biotrophy features unraveled by the genomic analysis of rust fungi.</title>
        <authorList>
            <person name="Duplessis S."/>
            <person name="Cuomo C.A."/>
            <person name="Lin Y.-C."/>
            <person name="Aerts A."/>
            <person name="Tisserant E."/>
            <person name="Veneault-Fourrey C."/>
            <person name="Joly D.L."/>
            <person name="Hacquard S."/>
            <person name="Amselem J."/>
            <person name="Cantarel B.L."/>
            <person name="Chiu R."/>
            <person name="Coutinho P.M."/>
            <person name="Feau N."/>
            <person name="Field M."/>
            <person name="Frey P."/>
            <person name="Gelhaye E."/>
            <person name="Goldberg J."/>
            <person name="Grabherr M.G."/>
            <person name="Kodira C.D."/>
            <person name="Kohler A."/>
            <person name="Kuees U."/>
            <person name="Lindquist E.A."/>
            <person name="Lucas S.M."/>
            <person name="Mago R."/>
            <person name="Mauceli E."/>
            <person name="Morin E."/>
            <person name="Murat C."/>
            <person name="Pangilinan J.L."/>
            <person name="Park R."/>
            <person name="Pearson M."/>
            <person name="Quesneville H."/>
            <person name="Rouhier N."/>
            <person name="Sakthikumar S."/>
            <person name="Salamov A.A."/>
            <person name="Schmutz J."/>
            <person name="Selles B."/>
            <person name="Shapiro H."/>
            <person name="Tanguay P."/>
            <person name="Tuskan G.A."/>
            <person name="Henrissat B."/>
            <person name="Van de Peer Y."/>
            <person name="Rouze P."/>
            <person name="Ellis J.G."/>
            <person name="Dodds P.N."/>
            <person name="Schein J.E."/>
            <person name="Zhong S."/>
            <person name="Hamelin R.C."/>
            <person name="Grigoriev I.V."/>
            <person name="Szabo L.J."/>
            <person name="Martin F."/>
        </authorList>
    </citation>
    <scope>NUCLEOTIDE SEQUENCE [LARGE SCALE GENOMIC DNA]</scope>
    <source>
        <strain evidence="3">CRL 75-36-700-3 / race SCCL</strain>
    </source>
</reference>
<organism evidence="2 3">
    <name type="scientific">Puccinia graminis f. sp. tritici (strain CRL 75-36-700-3 / race SCCL)</name>
    <name type="common">Black stem rust fungus</name>
    <dbReference type="NCBI Taxonomy" id="418459"/>
    <lineage>
        <taxon>Eukaryota</taxon>
        <taxon>Fungi</taxon>
        <taxon>Dikarya</taxon>
        <taxon>Basidiomycota</taxon>
        <taxon>Pucciniomycotina</taxon>
        <taxon>Pucciniomycetes</taxon>
        <taxon>Pucciniales</taxon>
        <taxon>Pucciniaceae</taxon>
        <taxon>Puccinia</taxon>
    </lineage>
</organism>
<name>E3KVU8_PUCGT</name>
<dbReference type="GeneID" id="10540721"/>
<dbReference type="Proteomes" id="UP000008783">
    <property type="component" value="Unassembled WGS sequence"/>
</dbReference>
<dbReference type="EMBL" id="DS178314">
    <property type="protein sequence ID" value="EFP88423.2"/>
    <property type="molecule type" value="Genomic_DNA"/>
</dbReference>